<dbReference type="AlphaFoldDB" id="A0A2R6X4U6"/>
<evidence type="ECO:0000313" key="3">
    <source>
        <dbReference type="Proteomes" id="UP000244005"/>
    </source>
</evidence>
<proteinExistence type="predicted"/>
<dbReference type="OrthoDB" id="1921142at2759"/>
<evidence type="ECO:0000256" key="1">
    <source>
        <dbReference type="SAM" id="Coils"/>
    </source>
</evidence>
<gene>
    <name evidence="2" type="ORF">MARPO_0036s0104</name>
</gene>
<dbReference type="Proteomes" id="UP000244005">
    <property type="component" value="Unassembled WGS sequence"/>
</dbReference>
<dbReference type="EMBL" id="KZ772708">
    <property type="protein sequence ID" value="PTQ41124.1"/>
    <property type="molecule type" value="Genomic_DNA"/>
</dbReference>
<keyword evidence="1" id="KW-0175">Coiled coil</keyword>
<feature type="coiled-coil region" evidence="1">
    <location>
        <begin position="136"/>
        <end position="163"/>
    </location>
</feature>
<feature type="coiled-coil region" evidence="1">
    <location>
        <begin position="12"/>
        <end position="39"/>
    </location>
</feature>
<name>A0A2R6X4U6_MARPO</name>
<dbReference type="OMA" id="AVEWELM"/>
<keyword evidence="3" id="KW-1185">Reference proteome</keyword>
<organism evidence="2 3">
    <name type="scientific">Marchantia polymorpha</name>
    <name type="common">Common liverwort</name>
    <name type="synonym">Marchantia aquatica</name>
    <dbReference type="NCBI Taxonomy" id="3197"/>
    <lineage>
        <taxon>Eukaryota</taxon>
        <taxon>Viridiplantae</taxon>
        <taxon>Streptophyta</taxon>
        <taxon>Embryophyta</taxon>
        <taxon>Marchantiophyta</taxon>
        <taxon>Marchantiopsida</taxon>
        <taxon>Marchantiidae</taxon>
        <taxon>Marchantiales</taxon>
        <taxon>Marchantiaceae</taxon>
        <taxon>Marchantia</taxon>
    </lineage>
</organism>
<dbReference type="Gramene" id="Mp1g08610.1">
    <property type="protein sequence ID" value="Mp1g08610.1.cds"/>
    <property type="gene ID" value="Mp1g08610"/>
</dbReference>
<evidence type="ECO:0000313" key="2">
    <source>
        <dbReference type="EMBL" id="PTQ41124.1"/>
    </source>
</evidence>
<reference evidence="3" key="1">
    <citation type="journal article" date="2017" name="Cell">
        <title>Insights into land plant evolution garnered from the Marchantia polymorpha genome.</title>
        <authorList>
            <person name="Bowman J.L."/>
            <person name="Kohchi T."/>
            <person name="Yamato K.T."/>
            <person name="Jenkins J."/>
            <person name="Shu S."/>
            <person name="Ishizaki K."/>
            <person name="Yamaoka S."/>
            <person name="Nishihama R."/>
            <person name="Nakamura Y."/>
            <person name="Berger F."/>
            <person name="Adam C."/>
            <person name="Aki S.S."/>
            <person name="Althoff F."/>
            <person name="Araki T."/>
            <person name="Arteaga-Vazquez M.A."/>
            <person name="Balasubrmanian S."/>
            <person name="Barry K."/>
            <person name="Bauer D."/>
            <person name="Boehm C.R."/>
            <person name="Briginshaw L."/>
            <person name="Caballero-Perez J."/>
            <person name="Catarino B."/>
            <person name="Chen F."/>
            <person name="Chiyoda S."/>
            <person name="Chovatia M."/>
            <person name="Davies K.M."/>
            <person name="Delmans M."/>
            <person name="Demura T."/>
            <person name="Dierschke T."/>
            <person name="Dolan L."/>
            <person name="Dorantes-Acosta A.E."/>
            <person name="Eklund D.M."/>
            <person name="Florent S.N."/>
            <person name="Flores-Sandoval E."/>
            <person name="Fujiyama A."/>
            <person name="Fukuzawa H."/>
            <person name="Galik B."/>
            <person name="Grimanelli D."/>
            <person name="Grimwood J."/>
            <person name="Grossniklaus U."/>
            <person name="Hamada T."/>
            <person name="Haseloff J."/>
            <person name="Hetherington A.J."/>
            <person name="Higo A."/>
            <person name="Hirakawa Y."/>
            <person name="Hundley H.N."/>
            <person name="Ikeda Y."/>
            <person name="Inoue K."/>
            <person name="Inoue S.I."/>
            <person name="Ishida S."/>
            <person name="Jia Q."/>
            <person name="Kakita M."/>
            <person name="Kanazawa T."/>
            <person name="Kawai Y."/>
            <person name="Kawashima T."/>
            <person name="Kennedy M."/>
            <person name="Kinose K."/>
            <person name="Kinoshita T."/>
            <person name="Kohara Y."/>
            <person name="Koide E."/>
            <person name="Komatsu K."/>
            <person name="Kopischke S."/>
            <person name="Kubo M."/>
            <person name="Kyozuka J."/>
            <person name="Lagercrantz U."/>
            <person name="Lin S.S."/>
            <person name="Lindquist E."/>
            <person name="Lipzen A.M."/>
            <person name="Lu C.W."/>
            <person name="De Luna E."/>
            <person name="Martienssen R.A."/>
            <person name="Minamino N."/>
            <person name="Mizutani M."/>
            <person name="Mizutani M."/>
            <person name="Mochizuki N."/>
            <person name="Monte I."/>
            <person name="Mosher R."/>
            <person name="Nagasaki H."/>
            <person name="Nakagami H."/>
            <person name="Naramoto S."/>
            <person name="Nishitani K."/>
            <person name="Ohtani M."/>
            <person name="Okamoto T."/>
            <person name="Okumura M."/>
            <person name="Phillips J."/>
            <person name="Pollak B."/>
            <person name="Reinders A."/>
            <person name="Rovekamp M."/>
            <person name="Sano R."/>
            <person name="Sawa S."/>
            <person name="Schmid M.W."/>
            <person name="Shirakawa M."/>
            <person name="Solano R."/>
            <person name="Spunde A."/>
            <person name="Suetsugu N."/>
            <person name="Sugano S."/>
            <person name="Sugiyama A."/>
            <person name="Sun R."/>
            <person name="Suzuki Y."/>
            <person name="Takenaka M."/>
            <person name="Takezawa D."/>
            <person name="Tomogane H."/>
            <person name="Tsuzuki M."/>
            <person name="Ueda T."/>
            <person name="Umeda M."/>
            <person name="Ward J.M."/>
            <person name="Watanabe Y."/>
            <person name="Yazaki K."/>
            <person name="Yokoyama R."/>
            <person name="Yoshitake Y."/>
            <person name="Yotsui I."/>
            <person name="Zachgo S."/>
            <person name="Schmutz J."/>
        </authorList>
    </citation>
    <scope>NUCLEOTIDE SEQUENCE [LARGE SCALE GENOMIC DNA]</scope>
    <source>
        <strain evidence="3">Tak-1</strain>
    </source>
</reference>
<sequence>MREELETCRAKIKESITRLVQEEERVKTLSRELETARLSAELATKDRMLLQERMRSRDGDRGTKALSEEMLQLAAKEESLRAENERLKKENMTAIKEKETRTNSLKIATIAVANVERYKEVIAKVTADNMVFLMKLKQSEAALNAAQSRLQELQKEVNMSRGQWLEEASAEVQEIILDSLMKAEACESKLRELELQRGNNVQEWEEKLITAHEKLSQVITSRDWHERSFVEVSEKYKILEDEKFKLQQKFENECRHRQHAEAESRGLMCTLRETNDQLASVGSELAAALKDIEIQKQHVFDKDQEIIKLLTQLEKANTQLETQLKVNGALMKKKEAVEWELMEAQAQRVKWQEGFQ</sequence>
<accession>A0A2R6X4U6</accession>
<feature type="coiled-coil region" evidence="1">
    <location>
        <begin position="70"/>
        <end position="97"/>
    </location>
</feature>
<protein>
    <submittedName>
        <fullName evidence="2">Uncharacterized protein</fullName>
    </submittedName>
</protein>